<protein>
    <submittedName>
        <fullName evidence="4">Fe2+ transport protein</fullName>
    </submittedName>
</protein>
<evidence type="ECO:0000313" key="5">
    <source>
        <dbReference type="Proteomes" id="UP000185936"/>
    </source>
</evidence>
<dbReference type="InterPro" id="IPR038482">
    <property type="entry name" value="Tp34-type_sf"/>
</dbReference>
<name>A0A1N7FIW0_9EURY</name>
<dbReference type="PROSITE" id="PS51257">
    <property type="entry name" value="PROKAR_LIPOPROTEIN"/>
    <property type="match status" value="1"/>
</dbReference>
<dbReference type="AlphaFoldDB" id="A0A1N7FIW0"/>
<feature type="region of interest" description="Disordered" evidence="2">
    <location>
        <begin position="216"/>
        <end position="260"/>
    </location>
</feature>
<accession>A0A1N7FIW0</accession>
<evidence type="ECO:0000313" key="4">
    <source>
        <dbReference type="EMBL" id="SIS00230.1"/>
    </source>
</evidence>
<proteinExistence type="predicted"/>
<feature type="compositionally biased region" description="Basic and acidic residues" evidence="2">
    <location>
        <begin position="217"/>
        <end position="235"/>
    </location>
</feature>
<keyword evidence="5" id="KW-1185">Reference proteome</keyword>
<dbReference type="OrthoDB" id="156174at2157"/>
<feature type="domain" description="DUF7350" evidence="3">
    <location>
        <begin position="258"/>
        <end position="380"/>
    </location>
</feature>
<keyword evidence="1" id="KW-0732">Signal</keyword>
<dbReference type="InterPro" id="IPR018470">
    <property type="entry name" value="Metal-bd_Tp34-typ"/>
</dbReference>
<dbReference type="Pfam" id="PF10634">
    <property type="entry name" value="Iron_transport"/>
    <property type="match status" value="1"/>
</dbReference>
<dbReference type="InterPro" id="IPR055774">
    <property type="entry name" value="DUF7350"/>
</dbReference>
<dbReference type="Proteomes" id="UP000185936">
    <property type="component" value="Unassembled WGS sequence"/>
</dbReference>
<sequence length="382" mass="42238">MNRRGFLHGTAVVGSIGVAGCLDRLGFDEQSAWSNPPLVENRPDAVYLPAGSEEMNTYGQAIDGEYAVELSYTFPHRFWLVAGDTEQVDVDVDDSMHLMITAWDVETDTVLPVNVGLELLHDGNSVGGRLSPWPMLSQRMGFHYGDNIQLPEEGEYTARIRIGPLETERSGTFEHRFESATTLEIDFEFERSDIHNLEYEEVNDDRRGSRDALSLMDHSEHGDHGTEHGDAHDHGGINSPDSFNGPGYPPTSSGQPVEELPGKLLGTEQSADAEISALVSEKDRVTDDGSYLVVCKRTPYNDVILPLARLSVTVERAGSVVLEPESLTETLDHEFGHHYGLEVDNLESGDEITVSVDAPPQVSRHDGYETAFFEFEDVTYIV</sequence>
<gene>
    <name evidence="4" type="ORF">SAMN05421752_10720</name>
</gene>
<dbReference type="Gene3D" id="2.60.40.2480">
    <property type="entry name" value="Periplasmic metal-binding protein Tp34-type"/>
    <property type="match status" value="1"/>
</dbReference>
<dbReference type="EMBL" id="FTNR01000007">
    <property type="protein sequence ID" value="SIS00230.1"/>
    <property type="molecule type" value="Genomic_DNA"/>
</dbReference>
<evidence type="ECO:0000256" key="1">
    <source>
        <dbReference type="ARBA" id="ARBA00022729"/>
    </source>
</evidence>
<organism evidence="4 5">
    <name type="scientific">Natronorubrum thiooxidans</name>
    <dbReference type="NCBI Taxonomy" id="308853"/>
    <lineage>
        <taxon>Archaea</taxon>
        <taxon>Methanobacteriati</taxon>
        <taxon>Methanobacteriota</taxon>
        <taxon>Stenosarchaea group</taxon>
        <taxon>Halobacteria</taxon>
        <taxon>Halobacteriales</taxon>
        <taxon>Natrialbaceae</taxon>
        <taxon>Natronorubrum</taxon>
    </lineage>
</organism>
<evidence type="ECO:0000256" key="2">
    <source>
        <dbReference type="SAM" id="MobiDB-lite"/>
    </source>
</evidence>
<dbReference type="Pfam" id="PF24041">
    <property type="entry name" value="DUF7350"/>
    <property type="match status" value="1"/>
</dbReference>
<dbReference type="STRING" id="308853.SAMN05421752_10720"/>
<dbReference type="RefSeq" id="WP_076609220.1">
    <property type="nucleotide sequence ID" value="NZ_FTNR01000007.1"/>
</dbReference>
<reference evidence="5" key="1">
    <citation type="submission" date="2017-01" db="EMBL/GenBank/DDBJ databases">
        <authorList>
            <person name="Varghese N."/>
            <person name="Submissions S."/>
        </authorList>
    </citation>
    <scope>NUCLEOTIDE SEQUENCE [LARGE SCALE GENOMIC DNA]</scope>
    <source>
        <strain evidence="5">type strain: HArc-</strain>
    </source>
</reference>
<evidence type="ECO:0000259" key="3">
    <source>
        <dbReference type="Pfam" id="PF24041"/>
    </source>
</evidence>